<dbReference type="SUPFAM" id="SSF88723">
    <property type="entry name" value="PIN domain-like"/>
    <property type="match status" value="1"/>
</dbReference>
<dbReference type="AlphaFoldDB" id="A0A1F5V2J4"/>
<dbReference type="PANTHER" id="PTHR42188">
    <property type="entry name" value="23S RRNA-SPECIFIC ENDONUCLEASE VAPC20"/>
    <property type="match status" value="1"/>
</dbReference>
<gene>
    <name evidence="2" type="ORF">A2Z21_08980</name>
</gene>
<dbReference type="Pfam" id="PF01850">
    <property type="entry name" value="PIN"/>
    <property type="match status" value="1"/>
</dbReference>
<protein>
    <recommendedName>
        <fullName evidence="1">PIN domain-containing protein</fullName>
    </recommendedName>
</protein>
<reference evidence="2 3" key="1">
    <citation type="journal article" date="2016" name="Nat. Commun.">
        <title>Thousands of microbial genomes shed light on interconnected biogeochemical processes in an aquifer system.</title>
        <authorList>
            <person name="Anantharaman K."/>
            <person name="Brown C.T."/>
            <person name="Hug L.A."/>
            <person name="Sharon I."/>
            <person name="Castelle C.J."/>
            <person name="Probst A.J."/>
            <person name="Thomas B.C."/>
            <person name="Singh A."/>
            <person name="Wilkins M.J."/>
            <person name="Karaoz U."/>
            <person name="Brodie E.L."/>
            <person name="Williams K.H."/>
            <person name="Hubbard S.S."/>
            <person name="Banfield J.F."/>
        </authorList>
    </citation>
    <scope>NUCLEOTIDE SEQUENCE [LARGE SCALE GENOMIC DNA]</scope>
    <source>
        <strain evidence="3">RBG_16_55_9</strain>
    </source>
</reference>
<evidence type="ECO:0000313" key="2">
    <source>
        <dbReference type="EMBL" id="OGF57508.1"/>
    </source>
</evidence>
<name>A0A1F5V2J4_FRAXR</name>
<organism evidence="2 3">
    <name type="scientific">Fraserbacteria sp. (strain RBG_16_55_9)</name>
    <dbReference type="NCBI Taxonomy" id="1817864"/>
    <lineage>
        <taxon>Bacteria</taxon>
        <taxon>Candidatus Fraseribacteriota</taxon>
    </lineage>
</organism>
<evidence type="ECO:0000259" key="1">
    <source>
        <dbReference type="Pfam" id="PF01850"/>
    </source>
</evidence>
<comment type="caution">
    <text evidence="2">The sequence shown here is derived from an EMBL/GenBank/DDBJ whole genome shotgun (WGS) entry which is preliminary data.</text>
</comment>
<dbReference type="GO" id="GO:0016075">
    <property type="term" value="P:rRNA catabolic process"/>
    <property type="evidence" value="ECO:0007669"/>
    <property type="project" value="TreeGrafter"/>
</dbReference>
<dbReference type="InterPro" id="IPR039018">
    <property type="entry name" value="VapC20-like"/>
</dbReference>
<dbReference type="Proteomes" id="UP000179157">
    <property type="component" value="Unassembled WGS sequence"/>
</dbReference>
<dbReference type="GO" id="GO:0004521">
    <property type="term" value="F:RNA endonuclease activity"/>
    <property type="evidence" value="ECO:0007669"/>
    <property type="project" value="InterPro"/>
</dbReference>
<evidence type="ECO:0000313" key="3">
    <source>
        <dbReference type="Proteomes" id="UP000179157"/>
    </source>
</evidence>
<proteinExistence type="predicted"/>
<dbReference type="Gene3D" id="3.40.50.1010">
    <property type="entry name" value="5'-nuclease"/>
    <property type="match status" value="1"/>
</dbReference>
<sequence length="144" mass="16320">MFVDTSAFYALADKSDRNHRAAKASYEEVIGQKRLITTDHVLVECWVLIGSRLGRGKALAFWDGLQSGIASLVIVQGGDLEAARRIMEDFKDQDFSLVDATSFAVMERIEEREAFAFDAHFRIYRFGERRSRSFTVLPASGHQR</sequence>
<dbReference type="InterPro" id="IPR002716">
    <property type="entry name" value="PIN_dom"/>
</dbReference>
<accession>A0A1F5V2J4</accession>
<feature type="domain" description="PIN" evidence="1">
    <location>
        <begin position="1"/>
        <end position="124"/>
    </location>
</feature>
<dbReference type="InterPro" id="IPR029060">
    <property type="entry name" value="PIN-like_dom_sf"/>
</dbReference>
<dbReference type="EMBL" id="MFGX01000011">
    <property type="protein sequence ID" value="OGF57508.1"/>
    <property type="molecule type" value="Genomic_DNA"/>
</dbReference>
<dbReference type="PANTHER" id="PTHR42188:SF1">
    <property type="entry name" value="23S RRNA-SPECIFIC ENDONUCLEASE VAPC20"/>
    <property type="match status" value="1"/>
</dbReference>
<dbReference type="STRING" id="1817864.A2Z21_08980"/>